<dbReference type="RefSeq" id="XP_007722310.1">
    <property type="nucleotide sequence ID" value="XM_007724120.1"/>
</dbReference>
<comment type="subcellular location">
    <subcellularLocation>
        <location evidence="1">Nucleus</location>
    </subcellularLocation>
</comment>
<name>W9YZT6_9EURO</name>
<keyword evidence="2" id="KW-0805">Transcription regulation</keyword>
<evidence type="ECO:0000256" key="5">
    <source>
        <dbReference type="ARBA" id="ARBA00023242"/>
    </source>
</evidence>
<evidence type="ECO:0000256" key="4">
    <source>
        <dbReference type="ARBA" id="ARBA00023163"/>
    </source>
</evidence>
<dbReference type="PANTHER" id="PTHR37534">
    <property type="entry name" value="TRANSCRIPTIONAL ACTIVATOR PROTEIN UGA3"/>
    <property type="match status" value="1"/>
</dbReference>
<dbReference type="PROSITE" id="PS00463">
    <property type="entry name" value="ZN2_CY6_FUNGAL_1"/>
    <property type="match status" value="1"/>
</dbReference>
<accession>W9YZT6</accession>
<dbReference type="InterPro" id="IPR021858">
    <property type="entry name" value="Fun_TF"/>
</dbReference>
<dbReference type="Pfam" id="PF11951">
    <property type="entry name" value="Fungal_trans_2"/>
    <property type="match status" value="1"/>
</dbReference>
<dbReference type="HOGENOM" id="CLU_023417_0_0_1"/>
<dbReference type="GeneID" id="19158109"/>
<dbReference type="eggNOG" id="ENOG502QWIS">
    <property type="taxonomic scope" value="Eukaryota"/>
</dbReference>
<feature type="domain" description="Zn(2)-C6 fungal-type" evidence="6">
    <location>
        <begin position="11"/>
        <end position="41"/>
    </location>
</feature>
<dbReference type="Proteomes" id="UP000019484">
    <property type="component" value="Unassembled WGS sequence"/>
</dbReference>
<dbReference type="Pfam" id="PF00172">
    <property type="entry name" value="Zn_clus"/>
    <property type="match status" value="1"/>
</dbReference>
<evidence type="ECO:0000259" key="6">
    <source>
        <dbReference type="PROSITE" id="PS50048"/>
    </source>
</evidence>
<dbReference type="EMBL" id="AMWN01000002">
    <property type="protein sequence ID" value="EXJ94816.1"/>
    <property type="molecule type" value="Genomic_DNA"/>
</dbReference>
<evidence type="ECO:0000256" key="1">
    <source>
        <dbReference type="ARBA" id="ARBA00004123"/>
    </source>
</evidence>
<evidence type="ECO:0000256" key="2">
    <source>
        <dbReference type="ARBA" id="ARBA00023015"/>
    </source>
</evidence>
<keyword evidence="5" id="KW-0539">Nucleus</keyword>
<dbReference type="Gene3D" id="4.10.240.10">
    <property type="entry name" value="Zn(2)-C6 fungal-type DNA-binding domain"/>
    <property type="match status" value="1"/>
</dbReference>
<dbReference type="PANTHER" id="PTHR37534:SF46">
    <property type="entry name" value="ZN(II)2CYS6 TRANSCRIPTION FACTOR (EUROFUNG)"/>
    <property type="match status" value="1"/>
</dbReference>
<comment type="caution">
    <text evidence="7">The sequence shown here is derived from an EMBL/GenBank/DDBJ whole genome shotgun (WGS) entry which is preliminary data.</text>
</comment>
<keyword evidence="4" id="KW-0804">Transcription</keyword>
<keyword evidence="3" id="KW-0238">DNA-binding</keyword>
<sequence length="536" mass="60004">MSPARLRSKTGCLTCRKRRKKCDGRKPQCEGCRFYQLTCTWPTSFTDRRHSKRPSPSRTCQEIATPSSLLFAVAESPSIAFPLSDNAEGLVSVQSEVDTRTATEVDRPQSSFGVQFSWTGIALSERNEQLLFNLFRTAIIPYSVRAHAATVYHELFDMYQTGFQNPIVMKLFLGLGALHLAIFGRPEVGYTRAMAYYNSAIKEIRRTIDAGAVEGTEDWLMIAAVLMTLFEERNTDPSCNAQVHLQGLAQLFRVRQRMQIKADARFPFHRIAAEVFIYNVTNLSILNGQVPEMLALFDWTDLDGYEQLLPSPNASRIANSPILGAGHALHLTIFYVTQLRHRVPLNVANASQAAHLQFQLVQAQRHLSRSIDASTDWDECQALEGGLLYAISAQIFLYKIQHPEVVSNHPDIRRLACAAVEVLRRCVVAVNCAAYFCWPVTILACTGTDPDLKSLIRAKLRDMWDGSYSGHTKRTEAVIEQIWRDTSSGPDDGGQRDVPSYDILDRLLEKDGLSGKCGRTCSQGNSERFITRSGMA</sequence>
<organism evidence="7 8">
    <name type="scientific">Capronia coronata CBS 617.96</name>
    <dbReference type="NCBI Taxonomy" id="1182541"/>
    <lineage>
        <taxon>Eukaryota</taxon>
        <taxon>Fungi</taxon>
        <taxon>Dikarya</taxon>
        <taxon>Ascomycota</taxon>
        <taxon>Pezizomycotina</taxon>
        <taxon>Eurotiomycetes</taxon>
        <taxon>Chaetothyriomycetidae</taxon>
        <taxon>Chaetothyriales</taxon>
        <taxon>Herpotrichiellaceae</taxon>
        <taxon>Capronia</taxon>
    </lineage>
</organism>
<dbReference type="SMART" id="SM00066">
    <property type="entry name" value="GAL4"/>
    <property type="match status" value="1"/>
</dbReference>
<dbReference type="GO" id="GO:0005634">
    <property type="term" value="C:nucleus"/>
    <property type="evidence" value="ECO:0007669"/>
    <property type="project" value="UniProtKB-SubCell"/>
</dbReference>
<dbReference type="SUPFAM" id="SSF57701">
    <property type="entry name" value="Zn2/Cys6 DNA-binding domain"/>
    <property type="match status" value="1"/>
</dbReference>
<proteinExistence type="predicted"/>
<dbReference type="CDD" id="cd00067">
    <property type="entry name" value="GAL4"/>
    <property type="match status" value="1"/>
</dbReference>
<evidence type="ECO:0000313" key="8">
    <source>
        <dbReference type="Proteomes" id="UP000019484"/>
    </source>
</evidence>
<keyword evidence="8" id="KW-1185">Reference proteome</keyword>
<dbReference type="GO" id="GO:0008270">
    <property type="term" value="F:zinc ion binding"/>
    <property type="evidence" value="ECO:0007669"/>
    <property type="project" value="InterPro"/>
</dbReference>
<dbReference type="AlphaFoldDB" id="W9YZT6"/>
<dbReference type="STRING" id="1182541.W9YZT6"/>
<gene>
    <name evidence="7" type="ORF">A1O1_03214</name>
</gene>
<protein>
    <recommendedName>
        <fullName evidence="6">Zn(2)-C6 fungal-type domain-containing protein</fullName>
    </recommendedName>
</protein>
<evidence type="ECO:0000313" key="7">
    <source>
        <dbReference type="EMBL" id="EXJ94816.1"/>
    </source>
</evidence>
<dbReference type="GO" id="GO:0000981">
    <property type="term" value="F:DNA-binding transcription factor activity, RNA polymerase II-specific"/>
    <property type="evidence" value="ECO:0007669"/>
    <property type="project" value="InterPro"/>
</dbReference>
<dbReference type="InterPro" id="IPR001138">
    <property type="entry name" value="Zn2Cys6_DnaBD"/>
</dbReference>
<dbReference type="GO" id="GO:0003677">
    <property type="term" value="F:DNA binding"/>
    <property type="evidence" value="ECO:0007669"/>
    <property type="project" value="UniProtKB-KW"/>
</dbReference>
<dbReference type="OrthoDB" id="1919336at2759"/>
<reference evidence="7 8" key="1">
    <citation type="submission" date="2013-03" db="EMBL/GenBank/DDBJ databases">
        <title>The Genome Sequence of Capronia coronata CBS 617.96.</title>
        <authorList>
            <consortium name="The Broad Institute Genomics Platform"/>
            <person name="Cuomo C."/>
            <person name="de Hoog S."/>
            <person name="Gorbushina A."/>
            <person name="Walker B."/>
            <person name="Young S.K."/>
            <person name="Zeng Q."/>
            <person name="Gargeya S."/>
            <person name="Fitzgerald M."/>
            <person name="Haas B."/>
            <person name="Abouelleil A."/>
            <person name="Allen A.W."/>
            <person name="Alvarado L."/>
            <person name="Arachchi H.M."/>
            <person name="Berlin A.M."/>
            <person name="Chapman S.B."/>
            <person name="Gainer-Dewar J."/>
            <person name="Goldberg J."/>
            <person name="Griggs A."/>
            <person name="Gujja S."/>
            <person name="Hansen M."/>
            <person name="Howarth C."/>
            <person name="Imamovic A."/>
            <person name="Ireland A."/>
            <person name="Larimer J."/>
            <person name="McCowan C."/>
            <person name="Murphy C."/>
            <person name="Pearson M."/>
            <person name="Poon T.W."/>
            <person name="Priest M."/>
            <person name="Roberts A."/>
            <person name="Saif S."/>
            <person name="Shea T."/>
            <person name="Sisk P."/>
            <person name="Sykes S."/>
            <person name="Wortman J."/>
            <person name="Nusbaum C."/>
            <person name="Birren B."/>
        </authorList>
    </citation>
    <scope>NUCLEOTIDE SEQUENCE [LARGE SCALE GENOMIC DNA]</scope>
    <source>
        <strain evidence="7 8">CBS 617.96</strain>
    </source>
</reference>
<dbReference type="InterPro" id="IPR036864">
    <property type="entry name" value="Zn2-C6_fun-type_DNA-bd_sf"/>
</dbReference>
<evidence type="ECO:0000256" key="3">
    <source>
        <dbReference type="ARBA" id="ARBA00023125"/>
    </source>
</evidence>
<dbReference type="PROSITE" id="PS50048">
    <property type="entry name" value="ZN2_CY6_FUNGAL_2"/>
    <property type="match status" value="1"/>
</dbReference>